<protein>
    <submittedName>
        <fullName evidence="8">Beta-ketoacyl synthase N-terminal-like domain-containing protein</fullName>
    </submittedName>
</protein>
<dbReference type="PROSITE" id="PS50075">
    <property type="entry name" value="CARRIER"/>
    <property type="match status" value="1"/>
</dbReference>
<evidence type="ECO:0000313" key="8">
    <source>
        <dbReference type="EMBL" id="MEO3954728.1"/>
    </source>
</evidence>
<evidence type="ECO:0000256" key="4">
    <source>
        <dbReference type="PROSITE-ProRule" id="PRU01363"/>
    </source>
</evidence>
<comment type="caution">
    <text evidence="8">The sequence shown here is derived from an EMBL/GenBank/DDBJ whole genome shotgun (WGS) entry which is preliminary data.</text>
</comment>
<dbReference type="InterPro" id="IPR016039">
    <property type="entry name" value="Thiolase-like"/>
</dbReference>
<dbReference type="PROSITE" id="PS00606">
    <property type="entry name" value="KS3_1"/>
    <property type="match status" value="1"/>
</dbReference>
<dbReference type="Gene3D" id="1.10.1200.10">
    <property type="entry name" value="ACP-like"/>
    <property type="match status" value="1"/>
</dbReference>
<dbReference type="Gene3D" id="3.40.47.10">
    <property type="match status" value="1"/>
</dbReference>
<dbReference type="CDD" id="cd00833">
    <property type="entry name" value="PKS"/>
    <property type="match status" value="1"/>
</dbReference>
<dbReference type="EMBL" id="JBDQQU010000008">
    <property type="protein sequence ID" value="MEO3954728.1"/>
    <property type="molecule type" value="Genomic_DNA"/>
</dbReference>
<feature type="region of interest" description="N-terminal hotdog fold" evidence="4">
    <location>
        <begin position="824"/>
        <end position="951"/>
    </location>
</feature>
<dbReference type="SUPFAM" id="SSF53901">
    <property type="entry name" value="Thiolase-like"/>
    <property type="match status" value="1"/>
</dbReference>
<evidence type="ECO:0000256" key="3">
    <source>
        <dbReference type="ARBA" id="ARBA00022679"/>
    </source>
</evidence>
<dbReference type="SMART" id="SM00825">
    <property type="entry name" value="PKS_KS"/>
    <property type="match status" value="1"/>
</dbReference>
<accession>A0ABV0H3Q3</accession>
<comment type="caution">
    <text evidence="4">Lacks conserved residue(s) required for the propagation of feature annotation.</text>
</comment>
<feature type="domain" description="Ketosynthase family 3 (KS3)" evidence="6">
    <location>
        <begin position="35"/>
        <end position="458"/>
    </location>
</feature>
<feature type="domain" description="PKS/mFAS DH" evidence="7">
    <location>
        <begin position="824"/>
        <end position="1123"/>
    </location>
</feature>
<feature type="region of interest" description="N-terminal hotdog fold" evidence="4">
    <location>
        <begin position="501"/>
        <end position="632"/>
    </location>
</feature>
<dbReference type="InterPro" id="IPR014030">
    <property type="entry name" value="Ketoacyl_synth_N"/>
</dbReference>
<dbReference type="Gene3D" id="3.10.129.110">
    <property type="entry name" value="Polyketide synthase dehydratase"/>
    <property type="match status" value="2"/>
</dbReference>
<dbReference type="Proteomes" id="UP001438292">
    <property type="component" value="Unassembled WGS sequence"/>
</dbReference>
<dbReference type="InterPro" id="IPR042104">
    <property type="entry name" value="PKS_dehydratase_sf"/>
</dbReference>
<dbReference type="InterPro" id="IPR020841">
    <property type="entry name" value="PKS_Beta-ketoAc_synthase_dom"/>
</dbReference>
<dbReference type="InterPro" id="IPR014031">
    <property type="entry name" value="Ketoacyl_synth_C"/>
</dbReference>
<dbReference type="Pfam" id="PF02801">
    <property type="entry name" value="Ketoacyl-synt_C"/>
    <property type="match status" value="1"/>
</dbReference>
<name>A0ABV0H3Q3_9NEIS</name>
<feature type="domain" description="PKS/mFAS DH" evidence="7">
    <location>
        <begin position="501"/>
        <end position="802"/>
    </location>
</feature>
<feature type="region of interest" description="C-terminal hotdog fold" evidence="4">
    <location>
        <begin position="966"/>
        <end position="1123"/>
    </location>
</feature>
<evidence type="ECO:0000313" key="9">
    <source>
        <dbReference type="Proteomes" id="UP001438292"/>
    </source>
</evidence>
<sequence length="1219" mass="136631">MSTILSKDENELLKKSIFEIRNLKKEITDLKTKQIEPIAIVGMSCELPGNVSSPDDFWKFISEKGDGIRRPIEKRWNLTNVKNIDYREVYFNGGFISYDISEFDPLYFGIPPKEANYMDPQHRLFLENSWKALIDAGIDPKSVSGSNTGVFCGITNNEYLQLMLNELSEEEFNPYITSGNCLNFSAGRVSYILGLNGPSLAIDTACSSSLVAVHTAVQSLRTNKCGMAIAGGVSLMLSPQTFLLLKNGNMLSAEGRCKTFDESADGYARGEGCGAVILKRLSDAIAAGDRIYATIKNTAVQHDGKKSGLTVPISSSQKVLLKEAISEVNIEAKNITYSEAHGTGTLLGDPVELEALHAVYGQGRSVGQPLYISSIKSNFGHLESAAGIASLIKVALSIYHKKIPPHFSIDKLNSNFDWENSQLKVATDCLDWPKNSEKLATVSSFGASGTNAHAILGANDEPISQDFINRLAMIDYPKFKKQHCWYKSSSISEKVDTSNVVKKINKINVAPSINKATYLVSVDIDSVPTIREHRIFDSIVLTGSIALDIALTVTKELVGRENLKTFSFSNVVFLKPIVVSSNLINFKVTFEELDFVNQDKSYRIQMFEQNEEGYFDDVMYSSIDIQFLKTDPVEIDESYVGNAIDSTNEELVASDFYSEFWSGKFSIGKPFHIFDKVWRNDGVIAVGLCRPKDFITRTNAYGLDPESLIAYLIGLLFKSALPRDQIHGLSLENKIFIGAGYDFGMFLDSLLQEELYAVAEIKKFEESNLQYNGDLTMVSPSGRIVCKMTNIAFHAISKTEMPQGAIPKEKDVTKEYSASRLNGHPFLGEKYSKIKDLVVATEIERDTYPLIGDHLTFNYALLPAIGYINLASQAIRKVNPKYKFTKLENLEITQPLMLHKGDRYELRSSISKSSPHDYSYGIYAYSCKKNILNKEWSLSCKGDFTDAKQIPDEKSVFSKDSLSTFEKQYDTKEFFKLFWGDNFFLGDSYHFVQTVWRKPYEVVGVIKHFEKYKEKTGITDLSGGFLQVYMSLPLAMAVVPDDYLDKVQRAEATCIAKSAERFIIYDDNGLDQYSELWAHGVLVNKDKLDDNWVTDFKFYNERGDLVAKIDGAKFHIMKKEALEILKESMDQTEIKTPDKKIEVLPFLKKEIGEILGISVEQLTDDINLGGLMDSIMTLKLRSKIEKNLAILLPLNNFANIKSINELAYEITTRSNGLLE</sequence>
<feature type="domain" description="Carrier" evidence="5">
    <location>
        <begin position="1138"/>
        <end position="1214"/>
    </location>
</feature>
<keyword evidence="9" id="KW-1185">Reference proteome</keyword>
<keyword evidence="1" id="KW-0596">Phosphopantetheine</keyword>
<evidence type="ECO:0000256" key="2">
    <source>
        <dbReference type="ARBA" id="ARBA00022553"/>
    </source>
</evidence>
<evidence type="ECO:0000259" key="5">
    <source>
        <dbReference type="PROSITE" id="PS50075"/>
    </source>
</evidence>
<proteinExistence type="predicted"/>
<gene>
    <name evidence="8" type="ORF">ABH309_09710</name>
</gene>
<keyword evidence="2" id="KW-0597">Phosphoprotein</keyword>
<dbReference type="InterPro" id="IPR049552">
    <property type="entry name" value="PKS_DH_N"/>
</dbReference>
<evidence type="ECO:0000259" key="7">
    <source>
        <dbReference type="PROSITE" id="PS52019"/>
    </source>
</evidence>
<dbReference type="PANTHER" id="PTHR43775">
    <property type="entry name" value="FATTY ACID SYNTHASE"/>
    <property type="match status" value="1"/>
</dbReference>
<dbReference type="PANTHER" id="PTHR43775:SF37">
    <property type="entry name" value="SI:DKEY-61P9.11"/>
    <property type="match status" value="1"/>
</dbReference>
<dbReference type="Pfam" id="PF00550">
    <property type="entry name" value="PP-binding"/>
    <property type="match status" value="1"/>
</dbReference>
<dbReference type="Pfam" id="PF21089">
    <property type="entry name" value="PKS_DH_N"/>
    <property type="match status" value="2"/>
</dbReference>
<keyword evidence="3" id="KW-0808">Transferase</keyword>
<dbReference type="RefSeq" id="WP_347787731.1">
    <property type="nucleotide sequence ID" value="NZ_JBDQQU010000008.1"/>
</dbReference>
<organism evidence="8 9">
    <name type="scientific">Chromobacterium piscinae</name>
    <dbReference type="NCBI Taxonomy" id="686831"/>
    <lineage>
        <taxon>Bacteria</taxon>
        <taxon>Pseudomonadati</taxon>
        <taxon>Pseudomonadota</taxon>
        <taxon>Betaproteobacteria</taxon>
        <taxon>Neisseriales</taxon>
        <taxon>Chromobacteriaceae</taxon>
        <taxon>Chromobacterium</taxon>
    </lineage>
</organism>
<feature type="region of interest" description="C-terminal hotdog fold" evidence="4">
    <location>
        <begin position="648"/>
        <end position="802"/>
    </location>
</feature>
<dbReference type="PROSITE" id="PS52019">
    <property type="entry name" value="PKS_MFAS_DH"/>
    <property type="match status" value="2"/>
</dbReference>
<reference evidence="8 9" key="1">
    <citation type="submission" date="2024-05" db="EMBL/GenBank/DDBJ databases">
        <authorList>
            <person name="De Oliveira J.P."/>
            <person name="Noriler S.A."/>
            <person name="De Oliveira A.G."/>
            <person name="Sipoli D.S."/>
        </authorList>
    </citation>
    <scope>NUCLEOTIDE SEQUENCE [LARGE SCALE GENOMIC DNA]</scope>
    <source>
        <strain evidence="8 9">LABIM186</strain>
    </source>
</reference>
<evidence type="ECO:0000259" key="6">
    <source>
        <dbReference type="PROSITE" id="PS52004"/>
    </source>
</evidence>
<dbReference type="InterPro" id="IPR018201">
    <property type="entry name" value="Ketoacyl_synth_AS"/>
</dbReference>
<dbReference type="PROSITE" id="PS52004">
    <property type="entry name" value="KS3_2"/>
    <property type="match status" value="1"/>
</dbReference>
<dbReference type="InterPro" id="IPR049900">
    <property type="entry name" value="PKS_mFAS_DH"/>
</dbReference>
<dbReference type="SUPFAM" id="SSF47336">
    <property type="entry name" value="ACP-like"/>
    <property type="match status" value="1"/>
</dbReference>
<dbReference type="InterPro" id="IPR050091">
    <property type="entry name" value="PKS_NRPS_Biosynth_Enz"/>
</dbReference>
<evidence type="ECO:0000256" key="1">
    <source>
        <dbReference type="ARBA" id="ARBA00022450"/>
    </source>
</evidence>
<dbReference type="InterPro" id="IPR009081">
    <property type="entry name" value="PP-bd_ACP"/>
</dbReference>
<dbReference type="InterPro" id="IPR036736">
    <property type="entry name" value="ACP-like_sf"/>
</dbReference>
<dbReference type="Pfam" id="PF00109">
    <property type="entry name" value="ketoacyl-synt"/>
    <property type="match status" value="1"/>
</dbReference>